<evidence type="ECO:0000256" key="1">
    <source>
        <dbReference type="ARBA" id="ARBA00022737"/>
    </source>
</evidence>
<feature type="signal peptide" evidence="3">
    <location>
        <begin position="1"/>
        <end position="18"/>
    </location>
</feature>
<dbReference type="SUPFAM" id="SSF52540">
    <property type="entry name" value="P-loop containing nucleoside triphosphate hydrolases"/>
    <property type="match status" value="1"/>
</dbReference>
<dbReference type="Gene3D" id="3.40.50.300">
    <property type="entry name" value="P-loop containing nucleotide triphosphate hydrolases"/>
    <property type="match status" value="1"/>
</dbReference>
<dbReference type="PROSITE" id="PS50837">
    <property type="entry name" value="NACHT"/>
    <property type="match status" value="1"/>
</dbReference>
<feature type="compositionally biased region" description="Basic and acidic residues" evidence="2">
    <location>
        <begin position="61"/>
        <end position="74"/>
    </location>
</feature>
<dbReference type="InterPro" id="IPR027417">
    <property type="entry name" value="P-loop_NTPase"/>
</dbReference>
<dbReference type="Proteomes" id="UP000283569">
    <property type="component" value="Unassembled WGS sequence"/>
</dbReference>
<evidence type="ECO:0000313" key="6">
    <source>
        <dbReference type="Proteomes" id="UP000283569"/>
    </source>
</evidence>
<evidence type="ECO:0000313" key="5">
    <source>
        <dbReference type="EMBL" id="RKL38547.1"/>
    </source>
</evidence>
<sequence length="1153" mass="131605">METKTIFITLKLIPVLQAFTTQVWRAITCSFQTEIRSYVENVKTKAENAQKEVELAKAQADFHEQRQQTEERQKASGNRQQLSAWVTEHSAAMKDLQDLKEKRGRDKKRRRLINELTSYNFMPTFNSTRNKRHMGTAEWCFLTSEYQDWVNARKTVVLHITGKIGSGKTILASSIIERLCRTPESRQFTSFFFLRFDDRKSLSASTVIRSCLQQLLASPLIQSLDSSAISELDGCLEQAQSSMFSIESLRLLYTTAAKNLDDWFIVIDGLDEVDVARQIGLLKFLSDTFDQLPEPHRVKLLLSSRETCASEIDRILPQTIRLYTGLKSTSSDIRLYTEDIIRNKIEASELIVSDPELVNQIIEVIHQKEKGMFLWVFLTIDDICSRKSDKDIRQAMQDIPVDLPATFDRALSRVAAKKNNTAIVQKAFKLIQGSFEPLSLDQLREALSVEVGQQTLDQDDLVSGIDRLPTWCENLICVEESDTVHFSHHSIEKYLLTPGSTDFKDFHLDADKCDQFMGELCVTYISLDNFQRAVGFTKSFNKDSSQMSIDIGGLAEQTMQTAVGGNIGSLIGRLTRQAVLASRSRKSRLGKVQWTDTSPSSIPMHSFGPAQGTKGYTFYEYASEHWFNHQLYIDSVKTEATWRLLGQILRRPRQYSQGEPWFKPAWEERVSETIGNDVLLFGPGFDSYRETAVSLETDEGGRLMNTSTLRDLCHVFMYAIQNNNPGLACRVFMLLVEDSKRAANRRLEGYISVIINRMAVSKNHETCENRCLHRAGLQLNHADVVRELRAAVASGISYFPPLDRHEALRICTCPPEADYSLRGEMCQLLETGYRRHEQPYLYLFAVLAEELGTGSSVERLRRFNHDKRFQMELILSSKTRLGRSFFDILIEGALVDTERMKVFVAERLRSPERSPIHDDDLFGFFSNSYQSHYADLQQQLDNTLAFLGTMQAAKASDIQIVERSLLKCLESVVSNAMKHDPHAQGVSDALNASLDLHRRYFNIVLPWENKENHQYVLSLDSYTSEFEELVNCASRVLTFEETQAAPIFHLDIGAVPVLFMTVAWCRDPAIRRRAISLLMSNQAQEGVWSSRLTGRVARRIMEAEEEDLNVHSCKDVPGPRRVRSVLVSLGPREREAMIRYGLEDREWEEPIAW</sequence>
<dbReference type="InterPro" id="IPR056884">
    <property type="entry name" value="NPHP3-like_N"/>
</dbReference>
<evidence type="ECO:0000256" key="2">
    <source>
        <dbReference type="SAM" id="MobiDB-lite"/>
    </source>
</evidence>
<dbReference type="PANTHER" id="PTHR10039:SF10">
    <property type="entry name" value="NACHT DOMAIN-CONTAINING PROTEIN"/>
    <property type="match status" value="1"/>
</dbReference>
<reference evidence="5 6" key="1">
    <citation type="journal article" date="2018" name="Sci. Rep.">
        <title>Characterisation of pathogen-specific regions and novel effector candidates in Fusarium oxysporum f. sp. cepae.</title>
        <authorList>
            <person name="Armitage A.D."/>
            <person name="Taylor A."/>
            <person name="Sobczyk M.K."/>
            <person name="Baxter L."/>
            <person name="Greenfield B.P."/>
            <person name="Bates H.J."/>
            <person name="Wilson F."/>
            <person name="Jackson A.C."/>
            <person name="Ott S."/>
            <person name="Harrison R.J."/>
            <person name="Clarkson J.P."/>
        </authorList>
    </citation>
    <scope>NUCLEOTIDE SEQUENCE [LARGE SCALE GENOMIC DNA]</scope>
    <source>
        <strain evidence="5 6">Fp_A8</strain>
    </source>
</reference>
<gene>
    <name evidence="5" type="ORF">BFJ72_g7357</name>
</gene>
<feature type="region of interest" description="Disordered" evidence="2">
    <location>
        <begin position="61"/>
        <end position="81"/>
    </location>
</feature>
<keyword evidence="1" id="KW-0677">Repeat</keyword>
<keyword evidence="3" id="KW-0732">Signal</keyword>
<name>A0A420TAP1_GIBIN</name>
<comment type="caution">
    <text evidence="5">The sequence shown here is derived from an EMBL/GenBank/DDBJ whole genome shotgun (WGS) entry which is preliminary data.</text>
</comment>
<proteinExistence type="predicted"/>
<dbReference type="InterPro" id="IPR007111">
    <property type="entry name" value="NACHT_NTPase"/>
</dbReference>
<feature type="chain" id="PRO_5019542571" description="NACHT domain-containing protein" evidence="3">
    <location>
        <begin position="19"/>
        <end position="1153"/>
    </location>
</feature>
<dbReference type="PANTHER" id="PTHR10039">
    <property type="entry name" value="AMELOGENIN"/>
    <property type="match status" value="1"/>
</dbReference>
<protein>
    <recommendedName>
        <fullName evidence="4">NACHT domain-containing protein</fullName>
    </recommendedName>
</protein>
<evidence type="ECO:0000256" key="3">
    <source>
        <dbReference type="SAM" id="SignalP"/>
    </source>
</evidence>
<dbReference type="Pfam" id="PF24883">
    <property type="entry name" value="NPHP3_N"/>
    <property type="match status" value="1"/>
</dbReference>
<dbReference type="AlphaFoldDB" id="A0A420TAP1"/>
<accession>A0A420TAP1</accession>
<organism evidence="5 6">
    <name type="scientific">Gibberella intermedia</name>
    <name type="common">Bulb rot disease fungus</name>
    <name type="synonym">Fusarium proliferatum</name>
    <dbReference type="NCBI Taxonomy" id="948311"/>
    <lineage>
        <taxon>Eukaryota</taxon>
        <taxon>Fungi</taxon>
        <taxon>Dikarya</taxon>
        <taxon>Ascomycota</taxon>
        <taxon>Pezizomycotina</taxon>
        <taxon>Sordariomycetes</taxon>
        <taxon>Hypocreomycetidae</taxon>
        <taxon>Hypocreales</taxon>
        <taxon>Nectriaceae</taxon>
        <taxon>Fusarium</taxon>
        <taxon>Fusarium fujikuroi species complex</taxon>
    </lineage>
</organism>
<feature type="domain" description="NACHT" evidence="4">
    <location>
        <begin position="156"/>
        <end position="305"/>
    </location>
</feature>
<dbReference type="EMBL" id="MRDB01000023">
    <property type="protein sequence ID" value="RKL38547.1"/>
    <property type="molecule type" value="Genomic_DNA"/>
</dbReference>
<evidence type="ECO:0000259" key="4">
    <source>
        <dbReference type="PROSITE" id="PS50837"/>
    </source>
</evidence>